<dbReference type="PANTHER" id="PTHR13318:SF190">
    <property type="entry name" value="PARTNER OF PAIRED, ISOFORM B"/>
    <property type="match status" value="1"/>
</dbReference>
<feature type="signal peptide" evidence="1">
    <location>
        <begin position="1"/>
        <end position="19"/>
    </location>
</feature>
<gene>
    <name evidence="2" type="ORF">SAMN05216469_103234</name>
</gene>
<dbReference type="SUPFAM" id="SSF52058">
    <property type="entry name" value="L domain-like"/>
    <property type="match status" value="1"/>
</dbReference>
<dbReference type="AlphaFoldDB" id="A0A1H7I700"/>
<evidence type="ECO:0000313" key="3">
    <source>
        <dbReference type="Proteomes" id="UP000186015"/>
    </source>
</evidence>
<accession>A0A1H7I700</accession>
<dbReference type="Gene3D" id="3.80.10.10">
    <property type="entry name" value="Ribonuclease Inhibitor"/>
    <property type="match status" value="2"/>
</dbReference>
<dbReference type="NCBIfam" id="TIGR02167">
    <property type="entry name" value="Liste_lipo_26"/>
    <property type="match status" value="9"/>
</dbReference>
<dbReference type="OrthoDB" id="1814867at2"/>
<evidence type="ECO:0000313" key="2">
    <source>
        <dbReference type="EMBL" id="SEK57250.1"/>
    </source>
</evidence>
<dbReference type="Gene3D" id="2.60.40.10">
    <property type="entry name" value="Immunoglobulins"/>
    <property type="match status" value="1"/>
</dbReference>
<dbReference type="RefSeq" id="WP_074830792.1">
    <property type="nucleotide sequence ID" value="NZ_FOAT01000003.1"/>
</dbReference>
<reference evidence="2 3" key="1">
    <citation type="submission" date="2016-10" db="EMBL/GenBank/DDBJ databases">
        <authorList>
            <person name="de Groot N.N."/>
        </authorList>
    </citation>
    <scope>NUCLEOTIDE SEQUENCE [LARGE SCALE GENOMIC DNA]</scope>
    <source>
        <strain evidence="2 3">KH2T6</strain>
    </source>
</reference>
<keyword evidence="1" id="KW-0732">Signal</keyword>
<protein>
    <submittedName>
        <fullName evidence="2">Surface protein</fullName>
    </submittedName>
</protein>
<dbReference type="InterPro" id="IPR032675">
    <property type="entry name" value="LRR_dom_sf"/>
</dbReference>
<dbReference type="CDD" id="cd00063">
    <property type="entry name" value="FN3"/>
    <property type="match status" value="1"/>
</dbReference>
<dbReference type="GO" id="GO:0031146">
    <property type="term" value="P:SCF-dependent proteasomal ubiquitin-dependent protein catabolic process"/>
    <property type="evidence" value="ECO:0007669"/>
    <property type="project" value="TreeGrafter"/>
</dbReference>
<dbReference type="SUPFAM" id="SSF49265">
    <property type="entry name" value="Fibronectin type III"/>
    <property type="match status" value="1"/>
</dbReference>
<sequence>MQIKKVLAVVMSLCMAAGAVSYGAPVISQSITAQAADAESDCCTLDEKTGVLTLRGQVNASDVSKYGNTKKVKSVIAEERTVFPEDCGGLFKEFKVCTYMDLSKVDTSNVTNMNSMFDFCTELEHLDISGFDTSKVTNMCGMFSQCTNLTSLDVSGFDTSNVTNMAAMFRWCCNVKSLDVSGFDTSNVTDMGGMFSTCRELKSLDVTGFDTRKVTKMYDMFLACIGLTSLDVSSFDTSNVDNMSQMFSACNGLTKLDVSGFDTSNVEDMGNMFCNCPALTSLDLSNFDTRNVDNMHSMFGKCSGLTELDLSVFDTSKVKNMDFMFSGCSGLKTLDLSNFDTSNVYVGNFSFSRMTSMFDSCSELNTIILGEKYAIIPAVAKLPKGDGWVNTKSPSTIISGDEKFASIVNEGKNTYKQYAAITYPTNIKVAYSEKYHQVRFTWDKVDGADRYGIAVYLAGKWRIQTQNITDTTYTSPKNLTPGKTYKVAIAARVNGKWDTKNAIKNAVTVTIK</sequence>
<dbReference type="Pfam" id="PF03382">
    <property type="entry name" value="DUF285"/>
    <property type="match status" value="2"/>
</dbReference>
<dbReference type="InterPro" id="IPR005046">
    <property type="entry name" value="DUF285"/>
</dbReference>
<dbReference type="InterPro" id="IPR013783">
    <property type="entry name" value="Ig-like_fold"/>
</dbReference>
<proteinExistence type="predicted"/>
<dbReference type="InterPro" id="IPR003961">
    <property type="entry name" value="FN3_dom"/>
</dbReference>
<dbReference type="EMBL" id="FOAT01000003">
    <property type="protein sequence ID" value="SEK57250.1"/>
    <property type="molecule type" value="Genomic_DNA"/>
</dbReference>
<evidence type="ECO:0000256" key="1">
    <source>
        <dbReference type="SAM" id="SignalP"/>
    </source>
</evidence>
<dbReference type="GO" id="GO:0019005">
    <property type="term" value="C:SCF ubiquitin ligase complex"/>
    <property type="evidence" value="ECO:0007669"/>
    <property type="project" value="TreeGrafter"/>
</dbReference>
<organism evidence="2 3">
    <name type="scientific">Ruminococcus albus</name>
    <dbReference type="NCBI Taxonomy" id="1264"/>
    <lineage>
        <taxon>Bacteria</taxon>
        <taxon>Bacillati</taxon>
        <taxon>Bacillota</taxon>
        <taxon>Clostridia</taxon>
        <taxon>Eubacteriales</taxon>
        <taxon>Oscillospiraceae</taxon>
        <taxon>Ruminococcus</taxon>
    </lineage>
</organism>
<feature type="chain" id="PRO_5038508119" evidence="1">
    <location>
        <begin position="20"/>
        <end position="512"/>
    </location>
</feature>
<dbReference type="PANTHER" id="PTHR13318">
    <property type="entry name" value="PARTNER OF PAIRED, ISOFORM B-RELATED"/>
    <property type="match status" value="1"/>
</dbReference>
<dbReference type="Proteomes" id="UP000186015">
    <property type="component" value="Unassembled WGS sequence"/>
</dbReference>
<name>A0A1H7I700_RUMAL</name>
<dbReference type="InterPro" id="IPR036116">
    <property type="entry name" value="FN3_sf"/>
</dbReference>
<dbReference type="InterPro" id="IPR011889">
    <property type="entry name" value="Liste_lipo_26"/>
</dbReference>